<dbReference type="Proteomes" id="UP001055940">
    <property type="component" value="Chromosome"/>
</dbReference>
<dbReference type="InterPro" id="IPR015797">
    <property type="entry name" value="NUDIX_hydrolase-like_dom_sf"/>
</dbReference>
<gene>
    <name evidence="2" type="ORF">NE857_21975</name>
</gene>
<dbReference type="Gene3D" id="3.90.79.10">
    <property type="entry name" value="Nucleoside Triphosphate Pyrophosphohydrolase"/>
    <property type="match status" value="1"/>
</dbReference>
<dbReference type="InterPro" id="IPR000086">
    <property type="entry name" value="NUDIX_hydrolase_dom"/>
</dbReference>
<evidence type="ECO:0000259" key="1">
    <source>
        <dbReference type="PROSITE" id="PS51462"/>
    </source>
</evidence>
<dbReference type="GO" id="GO:0016787">
    <property type="term" value="F:hydrolase activity"/>
    <property type="evidence" value="ECO:0007669"/>
    <property type="project" value="UniProtKB-KW"/>
</dbReference>
<protein>
    <submittedName>
        <fullName evidence="2">NUDIX hydrolase</fullName>
    </submittedName>
</protein>
<organism evidence="2 3">
    <name type="scientific">Nocardiopsis exhalans</name>
    <dbReference type="NCBI Taxonomy" id="163604"/>
    <lineage>
        <taxon>Bacteria</taxon>
        <taxon>Bacillati</taxon>
        <taxon>Actinomycetota</taxon>
        <taxon>Actinomycetes</taxon>
        <taxon>Streptosporangiales</taxon>
        <taxon>Nocardiopsidaceae</taxon>
        <taxon>Nocardiopsis</taxon>
    </lineage>
</organism>
<evidence type="ECO:0000313" key="2">
    <source>
        <dbReference type="EMBL" id="USY17987.1"/>
    </source>
</evidence>
<keyword evidence="3" id="KW-1185">Reference proteome</keyword>
<accession>A0ABY5D0Y3</accession>
<name>A0ABY5D0Y3_9ACTN</name>
<dbReference type="EMBL" id="CP099837">
    <property type="protein sequence ID" value="USY17987.1"/>
    <property type="molecule type" value="Genomic_DNA"/>
</dbReference>
<proteinExistence type="predicted"/>
<dbReference type="PROSITE" id="PS51462">
    <property type="entry name" value="NUDIX"/>
    <property type="match status" value="1"/>
</dbReference>
<evidence type="ECO:0000313" key="3">
    <source>
        <dbReference type="Proteomes" id="UP001055940"/>
    </source>
</evidence>
<dbReference type="RefSeq" id="WP_254417477.1">
    <property type="nucleotide sequence ID" value="NZ_BAAAJB010000011.1"/>
</dbReference>
<reference evidence="2" key="1">
    <citation type="submission" date="2022-06" db="EMBL/GenBank/DDBJ databases">
        <authorList>
            <person name="Ping M."/>
        </authorList>
    </citation>
    <scope>NUCLEOTIDE SEQUENCE</scope>
    <source>
        <strain evidence="2">JCM11759T</strain>
    </source>
</reference>
<dbReference type="Pfam" id="PF00293">
    <property type="entry name" value="NUDIX"/>
    <property type="match status" value="1"/>
</dbReference>
<dbReference type="SUPFAM" id="SSF55811">
    <property type="entry name" value="Nudix"/>
    <property type="match status" value="1"/>
</dbReference>
<keyword evidence="2" id="KW-0378">Hydrolase</keyword>
<sequence length="170" mass="19118">MTEQTDLTYAWYGDQHPPASLPVTQVYGYIVDDQGRVVIFQDQGVWNLPGGTPEPEIDQDPVATLVREVWEEVQVRFEDPVYLGYQSVAEAGGPPLRAQLRMVARLVEAGERAPDPDNGRVYVRHRCSLIEAERLLNWGEPAREQLARAAKIAEQRWQCPVHVQAAAVTD</sequence>
<dbReference type="CDD" id="cd02883">
    <property type="entry name" value="NUDIX_Hydrolase"/>
    <property type="match status" value="1"/>
</dbReference>
<feature type="domain" description="Nudix hydrolase" evidence="1">
    <location>
        <begin position="14"/>
        <end position="160"/>
    </location>
</feature>